<protein>
    <submittedName>
        <fullName evidence="5">Transcriptional regulators</fullName>
    </submittedName>
</protein>
<gene>
    <name evidence="5" type="ORF">SY1_06320</name>
</gene>
<dbReference type="KEGG" id="sbr:SY1_06320"/>
<sequence>MKIINEANESKVSYRLLNVMLKLQEAQERLHRYGTDTPLFAAEIHLIKCVKENPNRHMTALAEVLGVTRGAVSQIAMKLEEKGMLVKEKDEGSSLRRILRVTPDGERAYRFHERLHADFDRLVEGLLSGAAEGERLFLLDFLGALDAALEGKFQSCAHR</sequence>
<dbReference type="PANTHER" id="PTHR35790">
    <property type="entry name" value="HTH-TYPE TRANSCRIPTIONAL REGULATOR PCHR"/>
    <property type="match status" value="1"/>
</dbReference>
<dbReference type="EMBL" id="FP929056">
    <property type="protein sequence ID" value="CBL28005.1"/>
    <property type="molecule type" value="Genomic_DNA"/>
</dbReference>
<dbReference type="InterPro" id="IPR000835">
    <property type="entry name" value="HTH_MarR-typ"/>
</dbReference>
<keyword evidence="1" id="KW-0805">Transcription regulation</keyword>
<organism evidence="5 6">
    <name type="scientific">Fretibacterium fastidiosum</name>
    <dbReference type="NCBI Taxonomy" id="651822"/>
    <lineage>
        <taxon>Bacteria</taxon>
        <taxon>Thermotogati</taxon>
        <taxon>Synergistota</taxon>
        <taxon>Synergistia</taxon>
        <taxon>Synergistales</taxon>
        <taxon>Aminobacteriaceae</taxon>
        <taxon>Fretibacterium</taxon>
    </lineage>
</organism>
<keyword evidence="2" id="KW-0238">DNA-binding</keyword>
<dbReference type="GO" id="GO:0003677">
    <property type="term" value="F:DNA binding"/>
    <property type="evidence" value="ECO:0007669"/>
    <property type="project" value="UniProtKB-KW"/>
</dbReference>
<dbReference type="Proteomes" id="UP000008957">
    <property type="component" value="Chromosome"/>
</dbReference>
<reference evidence="6" key="1">
    <citation type="submission" date="2010-03" db="EMBL/GenBank/DDBJ databases">
        <title>The genome sequence of Synergistetes sp. SGP1.</title>
        <authorList>
            <consortium name="metaHIT consortium -- http://www.metahit.eu/"/>
            <person name="Pajon A."/>
            <person name="Turner K."/>
            <person name="Parkhill J."/>
            <person name="Wade W."/>
            <person name="Vartoukian S."/>
        </authorList>
    </citation>
    <scope>NUCLEOTIDE SEQUENCE [LARGE SCALE GENOMIC DNA]</scope>
    <source>
        <strain evidence="6">SGP1</strain>
    </source>
</reference>
<keyword evidence="3" id="KW-0804">Transcription</keyword>
<dbReference type="SMART" id="SM00347">
    <property type="entry name" value="HTH_MARR"/>
    <property type="match status" value="1"/>
</dbReference>
<evidence type="ECO:0000256" key="3">
    <source>
        <dbReference type="ARBA" id="ARBA00023163"/>
    </source>
</evidence>
<dbReference type="Gene3D" id="1.10.10.10">
    <property type="entry name" value="Winged helix-like DNA-binding domain superfamily/Winged helix DNA-binding domain"/>
    <property type="match status" value="1"/>
</dbReference>
<evidence type="ECO:0000259" key="4">
    <source>
        <dbReference type="PROSITE" id="PS50995"/>
    </source>
</evidence>
<dbReference type="SUPFAM" id="SSF46785">
    <property type="entry name" value="Winged helix' DNA-binding domain"/>
    <property type="match status" value="1"/>
</dbReference>
<dbReference type="PROSITE" id="PS50995">
    <property type="entry name" value="HTH_MARR_2"/>
    <property type="match status" value="1"/>
</dbReference>
<accession>A0AB94IW48</accession>
<dbReference type="GO" id="GO:0003700">
    <property type="term" value="F:DNA-binding transcription factor activity"/>
    <property type="evidence" value="ECO:0007669"/>
    <property type="project" value="InterPro"/>
</dbReference>
<dbReference type="InterPro" id="IPR036390">
    <property type="entry name" value="WH_DNA-bd_sf"/>
</dbReference>
<dbReference type="InterPro" id="IPR052067">
    <property type="entry name" value="Metal_resp_HTH_trans_reg"/>
</dbReference>
<evidence type="ECO:0000256" key="1">
    <source>
        <dbReference type="ARBA" id="ARBA00023015"/>
    </source>
</evidence>
<dbReference type="AlphaFoldDB" id="A0AB94IW48"/>
<evidence type="ECO:0000313" key="5">
    <source>
        <dbReference type="EMBL" id="CBL28005.1"/>
    </source>
</evidence>
<name>A0AB94IW48_9BACT</name>
<evidence type="ECO:0000313" key="6">
    <source>
        <dbReference type="Proteomes" id="UP000008957"/>
    </source>
</evidence>
<feature type="domain" description="HTH marR-type" evidence="4">
    <location>
        <begin position="9"/>
        <end position="147"/>
    </location>
</feature>
<dbReference type="Pfam" id="PF01047">
    <property type="entry name" value="MarR"/>
    <property type="match status" value="1"/>
</dbReference>
<dbReference type="InterPro" id="IPR036388">
    <property type="entry name" value="WH-like_DNA-bd_sf"/>
</dbReference>
<keyword evidence="6" id="KW-1185">Reference proteome</keyword>
<reference evidence="5 6" key="2">
    <citation type="submission" date="2010-03" db="EMBL/GenBank/DDBJ databases">
        <authorList>
            <person name="Pajon A."/>
        </authorList>
    </citation>
    <scope>NUCLEOTIDE SEQUENCE [LARGE SCALE GENOMIC DNA]</scope>
    <source>
        <strain evidence="5 6">SGP1</strain>
    </source>
</reference>
<evidence type="ECO:0000256" key="2">
    <source>
        <dbReference type="ARBA" id="ARBA00023125"/>
    </source>
</evidence>
<dbReference type="RefSeq" id="WP_015556152.1">
    <property type="nucleotide sequence ID" value="NZ_OZ209244.1"/>
</dbReference>
<proteinExistence type="predicted"/>
<dbReference type="PANTHER" id="PTHR35790:SF4">
    <property type="entry name" value="HTH-TYPE TRANSCRIPTIONAL REGULATOR PCHR"/>
    <property type="match status" value="1"/>
</dbReference>